<sequence>MMLVPNPETSPRLYNCLKWFGLVVGCFAKFVTGSLFVFNSYEEALKATFNYTQIEVELQSSLLNVGLGLGFLPGIFYDKFGPTWTSLAGLIVSVGSYLLLWSTTKSVSFYKGNSWLMAVYFFLCAWLNNKWQKNKTGKLLDIPKALFFDLVAGFGSVFTYMVALNTNVINFHTKHRGKIVGLLNVFCVGSPFVFAVVYYNIFAGEGISNVDSFGNFMLCFAATFGVCNLLCVLFLHKYTFHFNQDFEPLLSGNKTEPINSSEKTGSTNTSMEESQPMVIKKLVLNVNYHLFAWMLAFAASVGQVYVNNVTEIATTVFRTIVSVTIGLLSDKFKHKIPRLVVFILGSLFFMLSQIVVLLLADKYVFL</sequence>
<evidence type="ECO:0000259" key="6">
    <source>
        <dbReference type="Pfam" id="PF06813"/>
    </source>
</evidence>
<dbReference type="PANTHER" id="PTHR21576">
    <property type="entry name" value="UNCHARACTERIZED NODULIN-LIKE PROTEIN"/>
    <property type="match status" value="1"/>
</dbReference>
<feature type="transmembrane region" description="Helical" evidence="5">
    <location>
        <begin position="286"/>
        <end position="306"/>
    </location>
</feature>
<comment type="caution">
    <text evidence="7">The sequence shown here is derived from an EMBL/GenBank/DDBJ whole genome shotgun (WGS) entry which is preliminary data.</text>
</comment>
<evidence type="ECO:0000256" key="4">
    <source>
        <dbReference type="ARBA" id="ARBA00023136"/>
    </source>
</evidence>
<dbReference type="InterPro" id="IPR010658">
    <property type="entry name" value="Nodulin-like"/>
</dbReference>
<keyword evidence="3 5" id="KW-1133">Transmembrane helix</keyword>
<feature type="transmembrane region" description="Helical" evidence="5">
    <location>
        <begin position="148"/>
        <end position="169"/>
    </location>
</feature>
<protein>
    <recommendedName>
        <fullName evidence="6">Nodulin-like domain-containing protein</fullName>
    </recommendedName>
</protein>
<feature type="transmembrane region" description="Helical" evidence="5">
    <location>
        <begin position="213"/>
        <end position="235"/>
    </location>
</feature>
<evidence type="ECO:0000256" key="5">
    <source>
        <dbReference type="SAM" id="Phobius"/>
    </source>
</evidence>
<dbReference type="Proteomes" id="UP001217089">
    <property type="component" value="Unassembled WGS sequence"/>
</dbReference>
<keyword evidence="8" id="KW-1185">Reference proteome</keyword>
<keyword evidence="2 5" id="KW-0812">Transmembrane</keyword>
<feature type="transmembrane region" description="Helical" evidence="5">
    <location>
        <begin position="20"/>
        <end position="41"/>
    </location>
</feature>
<dbReference type="SUPFAM" id="SSF103473">
    <property type="entry name" value="MFS general substrate transporter"/>
    <property type="match status" value="1"/>
</dbReference>
<gene>
    <name evidence="7" type="ORF">KUTeg_015398</name>
</gene>
<evidence type="ECO:0000256" key="3">
    <source>
        <dbReference type="ARBA" id="ARBA00022989"/>
    </source>
</evidence>
<feature type="transmembrane region" description="Helical" evidence="5">
    <location>
        <begin position="340"/>
        <end position="360"/>
    </location>
</feature>
<dbReference type="Gene3D" id="1.20.1250.20">
    <property type="entry name" value="MFS general substrate transporter like domains"/>
    <property type="match status" value="1"/>
</dbReference>
<dbReference type="PANTHER" id="PTHR21576:SF158">
    <property type="entry name" value="RIBOSOMAL RNA-PROCESSING PROTEIN 12-LIKE CONSERVED DOMAIN-CONTAINING PROTEIN"/>
    <property type="match status" value="1"/>
</dbReference>
<organism evidence="7 8">
    <name type="scientific">Tegillarca granosa</name>
    <name type="common">Malaysian cockle</name>
    <name type="synonym">Anadara granosa</name>
    <dbReference type="NCBI Taxonomy" id="220873"/>
    <lineage>
        <taxon>Eukaryota</taxon>
        <taxon>Metazoa</taxon>
        <taxon>Spiralia</taxon>
        <taxon>Lophotrochozoa</taxon>
        <taxon>Mollusca</taxon>
        <taxon>Bivalvia</taxon>
        <taxon>Autobranchia</taxon>
        <taxon>Pteriomorphia</taxon>
        <taxon>Arcoida</taxon>
        <taxon>Arcoidea</taxon>
        <taxon>Arcidae</taxon>
        <taxon>Tegillarca</taxon>
    </lineage>
</organism>
<dbReference type="EMBL" id="JARBDR010000793">
    <property type="protein sequence ID" value="KAJ8307314.1"/>
    <property type="molecule type" value="Genomic_DNA"/>
</dbReference>
<name>A0ABQ9EQ16_TEGGR</name>
<proteinExistence type="predicted"/>
<dbReference type="InterPro" id="IPR036259">
    <property type="entry name" value="MFS_trans_sf"/>
</dbReference>
<comment type="subcellular location">
    <subcellularLocation>
        <location evidence="1">Membrane</location>
        <topology evidence="1">Multi-pass membrane protein</topology>
    </subcellularLocation>
</comment>
<reference evidence="7 8" key="1">
    <citation type="submission" date="2022-12" db="EMBL/GenBank/DDBJ databases">
        <title>Chromosome-level genome of Tegillarca granosa.</title>
        <authorList>
            <person name="Kim J."/>
        </authorList>
    </citation>
    <scope>NUCLEOTIDE SEQUENCE [LARGE SCALE GENOMIC DNA]</scope>
    <source>
        <strain evidence="7">Teg-2019</strain>
        <tissue evidence="7">Adductor muscle</tissue>
    </source>
</reference>
<evidence type="ECO:0000256" key="1">
    <source>
        <dbReference type="ARBA" id="ARBA00004141"/>
    </source>
</evidence>
<evidence type="ECO:0000313" key="7">
    <source>
        <dbReference type="EMBL" id="KAJ8307314.1"/>
    </source>
</evidence>
<evidence type="ECO:0000313" key="8">
    <source>
        <dbReference type="Proteomes" id="UP001217089"/>
    </source>
</evidence>
<feature type="transmembrane region" description="Helical" evidence="5">
    <location>
        <begin position="181"/>
        <end position="201"/>
    </location>
</feature>
<accession>A0ABQ9EQ16</accession>
<feature type="transmembrane region" description="Helical" evidence="5">
    <location>
        <begin position="112"/>
        <end position="128"/>
    </location>
</feature>
<keyword evidence="4 5" id="KW-0472">Membrane</keyword>
<evidence type="ECO:0000256" key="2">
    <source>
        <dbReference type="ARBA" id="ARBA00022692"/>
    </source>
</evidence>
<feature type="domain" description="Nodulin-like" evidence="6">
    <location>
        <begin position="18"/>
        <end position="125"/>
    </location>
</feature>
<feature type="transmembrane region" description="Helical" evidence="5">
    <location>
        <begin position="83"/>
        <end position="100"/>
    </location>
</feature>
<dbReference type="Pfam" id="PF06813">
    <property type="entry name" value="Nodulin-like"/>
    <property type="match status" value="1"/>
</dbReference>